<keyword evidence="7" id="KW-0808">Transferase</keyword>
<evidence type="ECO:0000256" key="18">
    <source>
        <dbReference type="PROSITE-ProRule" id="PRU00110"/>
    </source>
</evidence>
<dbReference type="NCBIfam" id="TIGR00229">
    <property type="entry name" value="sensory_box"/>
    <property type="match status" value="1"/>
</dbReference>
<dbReference type="Pfam" id="PF00512">
    <property type="entry name" value="HisKA"/>
    <property type="match status" value="1"/>
</dbReference>
<evidence type="ECO:0000256" key="17">
    <source>
        <dbReference type="ARBA" id="ARBA00074306"/>
    </source>
</evidence>
<keyword evidence="8 20" id="KW-0812">Transmembrane</keyword>
<dbReference type="Proteomes" id="UP000317715">
    <property type="component" value="Unassembled WGS sequence"/>
</dbReference>
<dbReference type="SUPFAM" id="SSF47226">
    <property type="entry name" value="Histidine-containing phosphotransfer domain, HPT domain"/>
    <property type="match status" value="1"/>
</dbReference>
<evidence type="ECO:0000259" key="22">
    <source>
        <dbReference type="PROSITE" id="PS50110"/>
    </source>
</evidence>
<dbReference type="Gene3D" id="3.40.50.2300">
    <property type="match status" value="2"/>
</dbReference>
<keyword evidence="11" id="KW-0067">ATP-binding</keyword>
<evidence type="ECO:0000256" key="1">
    <source>
        <dbReference type="ARBA" id="ARBA00000085"/>
    </source>
</evidence>
<feature type="domain" description="Histidine kinase" evidence="21">
    <location>
        <begin position="484"/>
        <end position="705"/>
    </location>
</feature>
<dbReference type="Pfam" id="PF02518">
    <property type="entry name" value="HATPase_c"/>
    <property type="match status" value="1"/>
</dbReference>
<dbReference type="InterPro" id="IPR004358">
    <property type="entry name" value="Sig_transdc_His_kin-like_C"/>
</dbReference>
<name>A0A4Y3NFC6_PAEAU</name>
<dbReference type="SUPFAM" id="SSF47384">
    <property type="entry name" value="Homodimeric domain of signal transducing histidine kinase"/>
    <property type="match status" value="1"/>
</dbReference>
<evidence type="ECO:0000256" key="16">
    <source>
        <dbReference type="ARBA" id="ARBA00068150"/>
    </source>
</evidence>
<dbReference type="AlphaFoldDB" id="A0A4Y3NFC6"/>
<comment type="subcellular location">
    <subcellularLocation>
        <location evidence="2">Cell membrane</location>
        <topology evidence="2">Multi-pass membrane protein</topology>
    </subcellularLocation>
</comment>
<dbReference type="PROSITE" id="PS50112">
    <property type="entry name" value="PAS"/>
    <property type="match status" value="1"/>
</dbReference>
<dbReference type="GO" id="GO:0005524">
    <property type="term" value="F:ATP binding"/>
    <property type="evidence" value="ECO:0007669"/>
    <property type="project" value="UniProtKB-KW"/>
</dbReference>
<dbReference type="OrthoDB" id="9757990at2"/>
<evidence type="ECO:0000256" key="13">
    <source>
        <dbReference type="ARBA" id="ARBA00023012"/>
    </source>
</evidence>
<feature type="modified residue" description="4-aspartylphosphate" evidence="19">
    <location>
        <position position="924"/>
    </location>
</feature>
<evidence type="ECO:0000256" key="2">
    <source>
        <dbReference type="ARBA" id="ARBA00004651"/>
    </source>
</evidence>
<dbReference type="SUPFAM" id="SSF55785">
    <property type="entry name" value="PYP-like sensor domain (PAS domain)"/>
    <property type="match status" value="1"/>
</dbReference>
<keyword evidence="14 20" id="KW-0472">Membrane</keyword>
<dbReference type="InterPro" id="IPR035965">
    <property type="entry name" value="PAS-like_dom_sf"/>
</dbReference>
<evidence type="ECO:0000256" key="6">
    <source>
        <dbReference type="ARBA" id="ARBA00022553"/>
    </source>
</evidence>
<dbReference type="PROSITE" id="PS50894">
    <property type="entry name" value="HPT"/>
    <property type="match status" value="1"/>
</dbReference>
<dbReference type="SUPFAM" id="SSF55874">
    <property type="entry name" value="ATPase domain of HSP90 chaperone/DNA topoisomerase II/histidine kinase"/>
    <property type="match status" value="1"/>
</dbReference>
<dbReference type="InterPro" id="IPR001789">
    <property type="entry name" value="Sig_transdc_resp-reg_receiver"/>
</dbReference>
<feature type="transmembrane region" description="Helical" evidence="20">
    <location>
        <begin position="48"/>
        <end position="68"/>
    </location>
</feature>
<dbReference type="CDD" id="cd00130">
    <property type="entry name" value="PAS"/>
    <property type="match status" value="1"/>
</dbReference>
<dbReference type="InterPro" id="IPR000014">
    <property type="entry name" value="PAS"/>
</dbReference>
<dbReference type="PANTHER" id="PTHR45339">
    <property type="entry name" value="HYBRID SIGNAL TRANSDUCTION HISTIDINE KINASE J"/>
    <property type="match status" value="1"/>
</dbReference>
<evidence type="ECO:0000256" key="5">
    <source>
        <dbReference type="ARBA" id="ARBA00022475"/>
    </source>
</evidence>
<feature type="transmembrane region" description="Helical" evidence="20">
    <location>
        <begin position="242"/>
        <end position="260"/>
    </location>
</feature>
<comment type="caution">
    <text evidence="26">The sequence shown here is derived from an EMBL/GenBank/DDBJ whole genome shotgun (WGS) entry which is preliminary data.</text>
</comment>
<feature type="transmembrane region" description="Helical" evidence="20">
    <location>
        <begin position="302"/>
        <end position="323"/>
    </location>
</feature>
<feature type="domain" description="Response regulatory" evidence="22">
    <location>
        <begin position="875"/>
        <end position="992"/>
    </location>
</feature>
<evidence type="ECO:0000256" key="14">
    <source>
        <dbReference type="ARBA" id="ARBA00023136"/>
    </source>
</evidence>
<dbReference type="InterPro" id="IPR013656">
    <property type="entry name" value="PAS_4"/>
</dbReference>
<dbReference type="SMART" id="SM00091">
    <property type="entry name" value="PAS"/>
    <property type="match status" value="1"/>
</dbReference>
<dbReference type="EMBL" id="BJMD01000002">
    <property type="protein sequence ID" value="GEB17731.1"/>
    <property type="molecule type" value="Genomic_DNA"/>
</dbReference>
<keyword evidence="10" id="KW-0418">Kinase</keyword>
<dbReference type="PRINTS" id="PR00344">
    <property type="entry name" value="BCTRLSENSOR"/>
</dbReference>
<sequence>MAGVKHGVLPMRSKLRQVLPLFLVPVAVCMVLLVYGLASGAGTTTAQLAGDLAILLAALTALTTHTLAARKRRDSNPGRWFIVAGLAIWSAGQIVWTINGISLDHQYPFPSFADIGFVWYALPTSIGLVLLLKGQGRRIPLRRTILDAGVVASSTFFIVWSSVLGPLAEATDQDAFAHATQMAYPIADVFMVSVVIILTMRAARGRRLPWLILGAGFWILATTDLAYMSFTLQGITGVTGSPLALGWVLAFLLVGLSPLLPEAGTTQKDGRAYAAALELLPYLPVFSAVFFSRTRPIGEDRILLITGLAVIVFVIVRQVLIVVENVTLTRDLESKVAERTAELQGMGAIVNSSGDAIIGETSDGVITSWNPGAERIFGYPASEALGRKGDFFVPQDLLENERAALQSTAQSGAVQNYESQRRRSDGEIIPVSVTLSPVRGESGISGVATISRDITERKAAEKELLTAREAALEASRLKSEFLATMSHEIRTPLNAVIGLTSLMMDTPLSEGQRQYAQGVKGAGEVLLTLINDILDFSKLEAGKVDLDINVFDPRALVEEVAGLVVEAAQGKNLELISYCHPDVPARLMGDSGRIRQILLNLSSNAVKFTPAGEVEVQVSVLAQDPHNASLRFEVRDTGIGISAQNHQRLFESFAQADASTTRRYGGTGLGLAISRRLTEVMGGKIGLDSEPGVGSRFWFDLELPLGPADSATETLPASLTGRRVLVVDDNATNRLVLETQLASWGMLPLSVADAASALDEYRAAALTSHPYEIAVVDMCMPDTDGLQLARNIKNDASGSGGPGIILLTSTMQVERSDLTSAGIREYLTKPVRSSELYNRLLRVLATKTAGAPAPPVLSGAEPSFESSDPAPRLGKLLVAEDNEVNQLVARGMANRLGYDVHIVEDGEQAVSAALSGNYAAVLMDCHMPVMDGFDATRAIRASKDHSARIPIIAMTAGALDEDRERCFAAGMDDYISKPVDLATLAEVLSRWVPQEQTPTADGRVGAVAAEDAGRAPASAAEAPPSNSVVLDPERLEILRQLGPSDGLGLLPEAVKAFRQDSQGALAAMRSALDTGDAATLEAAAHKLAGASGNIGASGAAALCKELELLGHREGKELEEKGPVLLEQLHAELARVDEALEHSLTGAPVRGSSVRGSSVRGSS</sequence>
<dbReference type="Gene3D" id="1.10.287.130">
    <property type="match status" value="1"/>
</dbReference>
<comment type="subunit">
    <text evidence="15">At low DSF concentrations, interacts with RpfF.</text>
</comment>
<dbReference type="SMART" id="SM00388">
    <property type="entry name" value="HisKA"/>
    <property type="match status" value="1"/>
</dbReference>
<feature type="modified residue" description="Phosphohistidine" evidence="18">
    <location>
        <position position="1085"/>
    </location>
</feature>
<feature type="modified residue" description="4-aspartylphosphate" evidence="19">
    <location>
        <position position="777"/>
    </location>
</feature>
<evidence type="ECO:0000256" key="8">
    <source>
        <dbReference type="ARBA" id="ARBA00022692"/>
    </source>
</evidence>
<evidence type="ECO:0000256" key="15">
    <source>
        <dbReference type="ARBA" id="ARBA00064003"/>
    </source>
</evidence>
<feature type="domain" description="HPt" evidence="25">
    <location>
        <begin position="1046"/>
        <end position="1142"/>
    </location>
</feature>
<dbReference type="InterPro" id="IPR003661">
    <property type="entry name" value="HisK_dim/P_dom"/>
</dbReference>
<dbReference type="GO" id="GO:0005886">
    <property type="term" value="C:plasma membrane"/>
    <property type="evidence" value="ECO:0007669"/>
    <property type="project" value="UniProtKB-SubCell"/>
</dbReference>
<evidence type="ECO:0000256" key="7">
    <source>
        <dbReference type="ARBA" id="ARBA00022679"/>
    </source>
</evidence>
<dbReference type="CDD" id="cd00082">
    <property type="entry name" value="HisKA"/>
    <property type="match status" value="1"/>
</dbReference>
<accession>A0A4Y3NFC6</accession>
<dbReference type="SMART" id="SM00448">
    <property type="entry name" value="REC"/>
    <property type="match status" value="2"/>
</dbReference>
<dbReference type="PROSITE" id="PS50113">
    <property type="entry name" value="PAC"/>
    <property type="match status" value="1"/>
</dbReference>
<keyword evidence="12 20" id="KW-1133">Transmembrane helix</keyword>
<dbReference type="InterPro" id="IPR036641">
    <property type="entry name" value="HPT_dom_sf"/>
</dbReference>
<evidence type="ECO:0000256" key="10">
    <source>
        <dbReference type="ARBA" id="ARBA00022777"/>
    </source>
</evidence>
<dbReference type="InterPro" id="IPR011006">
    <property type="entry name" value="CheY-like_superfamily"/>
</dbReference>
<organism evidence="26 27">
    <name type="scientific">Paenarthrobacter aurescens</name>
    <name type="common">Arthrobacter aurescens</name>
    <dbReference type="NCBI Taxonomy" id="43663"/>
    <lineage>
        <taxon>Bacteria</taxon>
        <taxon>Bacillati</taxon>
        <taxon>Actinomycetota</taxon>
        <taxon>Actinomycetes</taxon>
        <taxon>Micrococcales</taxon>
        <taxon>Micrococcaceae</taxon>
        <taxon>Paenarthrobacter</taxon>
    </lineage>
</organism>
<evidence type="ECO:0000313" key="27">
    <source>
        <dbReference type="Proteomes" id="UP000317715"/>
    </source>
</evidence>
<dbReference type="InterPro" id="IPR036890">
    <property type="entry name" value="HATPase_C_sf"/>
</dbReference>
<evidence type="ECO:0000256" key="19">
    <source>
        <dbReference type="PROSITE-ProRule" id="PRU00169"/>
    </source>
</evidence>
<dbReference type="InterPro" id="IPR036097">
    <property type="entry name" value="HisK_dim/P_sf"/>
</dbReference>
<comment type="catalytic activity">
    <reaction evidence="1">
        <text>ATP + protein L-histidine = ADP + protein N-phospho-L-histidine.</text>
        <dbReference type="EC" id="2.7.13.3"/>
    </reaction>
</comment>
<dbReference type="PANTHER" id="PTHR45339:SF1">
    <property type="entry name" value="HYBRID SIGNAL TRANSDUCTION HISTIDINE KINASE J"/>
    <property type="match status" value="1"/>
</dbReference>
<keyword evidence="13" id="KW-0902">Two-component regulatory system</keyword>
<comment type="similarity">
    <text evidence="3">In the N-terminal section; belongs to the phytochrome family.</text>
</comment>
<dbReference type="Gene3D" id="1.20.120.160">
    <property type="entry name" value="HPT domain"/>
    <property type="match status" value="1"/>
</dbReference>
<dbReference type="InterPro" id="IPR008207">
    <property type="entry name" value="Sig_transdc_His_kin_Hpt_dom"/>
</dbReference>
<feature type="transmembrane region" description="Helical" evidence="20">
    <location>
        <begin position="21"/>
        <end position="42"/>
    </location>
</feature>
<evidence type="ECO:0000259" key="23">
    <source>
        <dbReference type="PROSITE" id="PS50112"/>
    </source>
</evidence>
<evidence type="ECO:0000259" key="25">
    <source>
        <dbReference type="PROSITE" id="PS50894"/>
    </source>
</evidence>
<dbReference type="SMART" id="SM00387">
    <property type="entry name" value="HATPase_c"/>
    <property type="match status" value="1"/>
</dbReference>
<evidence type="ECO:0000256" key="12">
    <source>
        <dbReference type="ARBA" id="ARBA00022989"/>
    </source>
</evidence>
<feature type="transmembrane region" description="Helical" evidence="20">
    <location>
        <begin position="210"/>
        <end position="230"/>
    </location>
</feature>
<feature type="domain" description="Response regulatory" evidence="22">
    <location>
        <begin position="723"/>
        <end position="844"/>
    </location>
</feature>
<feature type="transmembrane region" description="Helical" evidence="20">
    <location>
        <begin position="183"/>
        <end position="203"/>
    </location>
</feature>
<evidence type="ECO:0000256" key="3">
    <source>
        <dbReference type="ARBA" id="ARBA00006402"/>
    </source>
</evidence>
<dbReference type="PROSITE" id="PS50109">
    <property type="entry name" value="HIS_KIN"/>
    <property type="match status" value="1"/>
</dbReference>
<dbReference type="InterPro" id="IPR003594">
    <property type="entry name" value="HATPase_dom"/>
</dbReference>
<dbReference type="FunFam" id="3.30.565.10:FF:000010">
    <property type="entry name" value="Sensor histidine kinase RcsC"/>
    <property type="match status" value="1"/>
</dbReference>
<keyword evidence="9" id="KW-0547">Nucleotide-binding</keyword>
<dbReference type="CDD" id="cd16922">
    <property type="entry name" value="HATPase_EvgS-ArcB-TorS-like"/>
    <property type="match status" value="1"/>
</dbReference>
<feature type="transmembrane region" description="Helical" evidence="20">
    <location>
        <begin position="144"/>
        <end position="163"/>
    </location>
</feature>
<dbReference type="Pfam" id="PF08448">
    <property type="entry name" value="PAS_4"/>
    <property type="match status" value="1"/>
</dbReference>
<feature type="domain" description="PAS" evidence="23">
    <location>
        <begin position="342"/>
        <end position="412"/>
    </location>
</feature>
<dbReference type="Gene3D" id="3.30.565.10">
    <property type="entry name" value="Histidine kinase-like ATPase, C-terminal domain"/>
    <property type="match status" value="1"/>
</dbReference>
<dbReference type="Pfam" id="PF00072">
    <property type="entry name" value="Response_reg"/>
    <property type="match status" value="2"/>
</dbReference>
<protein>
    <recommendedName>
        <fullName evidence="17">Circadian input-output histidine kinase CikA</fullName>
        <ecNumber evidence="4">2.7.13.3</ecNumber>
    </recommendedName>
    <alternativeName>
        <fullName evidence="16">Sensory/regulatory protein RpfC</fullName>
    </alternativeName>
</protein>
<keyword evidence="5" id="KW-1003">Cell membrane</keyword>
<keyword evidence="6 19" id="KW-0597">Phosphoprotein</keyword>
<reference evidence="26 27" key="1">
    <citation type="submission" date="2019-06" db="EMBL/GenBank/DDBJ databases">
        <title>Whole genome shotgun sequence of Paenarthrobacter aurescens NBRC 12136.</title>
        <authorList>
            <person name="Hosoyama A."/>
            <person name="Uohara A."/>
            <person name="Ohji S."/>
            <person name="Ichikawa N."/>
        </authorList>
    </citation>
    <scope>NUCLEOTIDE SEQUENCE [LARGE SCALE GENOMIC DNA]</scope>
    <source>
        <strain evidence="26 27">NBRC 12136</strain>
    </source>
</reference>
<dbReference type="CDD" id="cd17546">
    <property type="entry name" value="REC_hyHK_CKI1_RcsC-like"/>
    <property type="match status" value="1"/>
</dbReference>
<keyword evidence="27" id="KW-1185">Reference proteome</keyword>
<dbReference type="SUPFAM" id="SSF52172">
    <property type="entry name" value="CheY-like"/>
    <property type="match status" value="2"/>
</dbReference>
<evidence type="ECO:0000256" key="20">
    <source>
        <dbReference type="SAM" id="Phobius"/>
    </source>
</evidence>
<evidence type="ECO:0000259" key="21">
    <source>
        <dbReference type="PROSITE" id="PS50109"/>
    </source>
</evidence>
<evidence type="ECO:0000256" key="11">
    <source>
        <dbReference type="ARBA" id="ARBA00022840"/>
    </source>
</evidence>
<proteinExistence type="inferred from homology"/>
<evidence type="ECO:0000313" key="26">
    <source>
        <dbReference type="EMBL" id="GEB17731.1"/>
    </source>
</evidence>
<dbReference type="GO" id="GO:0000155">
    <property type="term" value="F:phosphorelay sensor kinase activity"/>
    <property type="evidence" value="ECO:0007669"/>
    <property type="project" value="InterPro"/>
</dbReference>
<evidence type="ECO:0000259" key="24">
    <source>
        <dbReference type="PROSITE" id="PS50113"/>
    </source>
</evidence>
<dbReference type="InterPro" id="IPR000700">
    <property type="entry name" value="PAS-assoc_C"/>
</dbReference>
<dbReference type="EC" id="2.7.13.3" evidence="4"/>
<dbReference type="InterPro" id="IPR005467">
    <property type="entry name" value="His_kinase_dom"/>
</dbReference>
<evidence type="ECO:0000256" key="4">
    <source>
        <dbReference type="ARBA" id="ARBA00012438"/>
    </source>
</evidence>
<feature type="transmembrane region" description="Helical" evidence="20">
    <location>
        <begin position="80"/>
        <end position="99"/>
    </location>
</feature>
<evidence type="ECO:0000256" key="9">
    <source>
        <dbReference type="ARBA" id="ARBA00022741"/>
    </source>
</evidence>
<dbReference type="Gene3D" id="3.30.450.20">
    <property type="entry name" value="PAS domain"/>
    <property type="match status" value="1"/>
</dbReference>
<dbReference type="PROSITE" id="PS50110">
    <property type="entry name" value="RESPONSE_REGULATORY"/>
    <property type="match status" value="2"/>
</dbReference>
<dbReference type="Pfam" id="PF01627">
    <property type="entry name" value="Hpt"/>
    <property type="match status" value="1"/>
</dbReference>
<feature type="transmembrane region" description="Helical" evidence="20">
    <location>
        <begin position="111"/>
        <end position="132"/>
    </location>
</feature>
<feature type="domain" description="PAC" evidence="24">
    <location>
        <begin position="415"/>
        <end position="466"/>
    </location>
</feature>
<gene>
    <name evidence="26" type="ORF">AAU01_04860</name>
</gene>
<dbReference type="FunFam" id="1.10.287.130:FF:000002">
    <property type="entry name" value="Two-component osmosensing histidine kinase"/>
    <property type="match status" value="1"/>
</dbReference>